<dbReference type="SFLD" id="SFLDS00003">
    <property type="entry name" value="Haloacid_Dehalogenase"/>
    <property type="match status" value="1"/>
</dbReference>
<dbReference type="GO" id="GO:0004713">
    <property type="term" value="F:protein tyrosine kinase activity"/>
    <property type="evidence" value="ECO:0007669"/>
    <property type="project" value="TreeGrafter"/>
</dbReference>
<reference evidence="2" key="1">
    <citation type="submission" date="2018-05" db="EMBL/GenBank/DDBJ databases">
        <authorList>
            <person name="Li X."/>
        </authorList>
    </citation>
    <scope>NUCLEOTIDE SEQUENCE [LARGE SCALE GENOMIC DNA]</scope>
    <source>
        <strain evidence="2">HKS-05</strain>
    </source>
</reference>
<dbReference type="EMBL" id="QFYP01000001">
    <property type="protein sequence ID" value="RAK61198.1"/>
    <property type="molecule type" value="Genomic_DNA"/>
</dbReference>
<comment type="caution">
    <text evidence="1">The sequence shown here is derived from an EMBL/GenBank/DDBJ whole genome shotgun (WGS) entry which is preliminary data.</text>
</comment>
<gene>
    <name evidence="1" type="ORF">DJ021_15970</name>
</gene>
<keyword evidence="2" id="KW-1185">Reference proteome</keyword>
<protein>
    <submittedName>
        <fullName evidence="1">HAD family hydrolase</fullName>
    </submittedName>
</protein>
<proteinExistence type="predicted"/>
<name>A0A328B891_9CAUL</name>
<dbReference type="InterPro" id="IPR041492">
    <property type="entry name" value="HAD_2"/>
</dbReference>
<dbReference type="Pfam" id="PF13419">
    <property type="entry name" value="HAD_2"/>
    <property type="match status" value="1"/>
</dbReference>
<dbReference type="PANTHER" id="PTHR43434:SF20">
    <property type="entry name" value="5'-NUCLEOTIDASE"/>
    <property type="match status" value="1"/>
</dbReference>
<dbReference type="InterPro" id="IPR050155">
    <property type="entry name" value="HAD-like_hydrolase_sf"/>
</dbReference>
<dbReference type="Gene3D" id="3.40.50.1000">
    <property type="entry name" value="HAD superfamily/HAD-like"/>
    <property type="match status" value="1"/>
</dbReference>
<dbReference type="SFLD" id="SFLDG01129">
    <property type="entry name" value="C1.5:_HAD__Beta-PGM__Phosphata"/>
    <property type="match status" value="1"/>
</dbReference>
<organism evidence="1 2">
    <name type="scientific">Phenylobacterium hankyongense</name>
    <dbReference type="NCBI Taxonomy" id="1813876"/>
    <lineage>
        <taxon>Bacteria</taxon>
        <taxon>Pseudomonadati</taxon>
        <taxon>Pseudomonadota</taxon>
        <taxon>Alphaproteobacteria</taxon>
        <taxon>Caulobacterales</taxon>
        <taxon>Caulobacteraceae</taxon>
        <taxon>Phenylobacterium</taxon>
    </lineage>
</organism>
<dbReference type="SUPFAM" id="SSF56784">
    <property type="entry name" value="HAD-like"/>
    <property type="match status" value="1"/>
</dbReference>
<dbReference type="OrthoDB" id="9793014at2"/>
<dbReference type="AlphaFoldDB" id="A0A328B891"/>
<dbReference type="GO" id="GO:0016787">
    <property type="term" value="F:hydrolase activity"/>
    <property type="evidence" value="ECO:0007669"/>
    <property type="project" value="UniProtKB-KW"/>
</dbReference>
<dbReference type="RefSeq" id="WP_111458490.1">
    <property type="nucleotide sequence ID" value="NZ_QFYP01000001.1"/>
</dbReference>
<dbReference type="InterPro" id="IPR023198">
    <property type="entry name" value="PGP-like_dom2"/>
</dbReference>
<dbReference type="PANTHER" id="PTHR43434">
    <property type="entry name" value="PHOSPHOGLYCOLATE PHOSPHATASE"/>
    <property type="match status" value="1"/>
</dbReference>
<dbReference type="Gene3D" id="1.10.150.240">
    <property type="entry name" value="Putative phosphatase, domain 2"/>
    <property type="match status" value="1"/>
</dbReference>
<dbReference type="GO" id="GO:0005829">
    <property type="term" value="C:cytosol"/>
    <property type="evidence" value="ECO:0007669"/>
    <property type="project" value="TreeGrafter"/>
</dbReference>
<keyword evidence="1" id="KW-0378">Hydrolase</keyword>
<evidence type="ECO:0000313" key="1">
    <source>
        <dbReference type="EMBL" id="RAK61198.1"/>
    </source>
</evidence>
<dbReference type="InterPro" id="IPR036412">
    <property type="entry name" value="HAD-like_sf"/>
</dbReference>
<dbReference type="InterPro" id="IPR023214">
    <property type="entry name" value="HAD_sf"/>
</dbReference>
<sequence length="221" mass="23565">MAAPPLSILFDLDGTVVDSKPGILASCSAALRSLGHRPDGLDVGNLIGPPLEEVLAEVLGRFGDDRVAEAVLAYRDHYGSAGFRETTVYPGLAAALDQLLTRKAKLYIATSKRRIFAEQILEHLGLIDRFAGVHGSEPGGALDRKADLIADVLRRHELSADRCLMVGDRRQDVEGARANDISTVGVLWGYGDRDELESAGVMQIAADPADLITIAKGHGEG</sequence>
<evidence type="ECO:0000313" key="2">
    <source>
        <dbReference type="Proteomes" id="UP000249842"/>
    </source>
</evidence>
<accession>A0A328B891</accession>
<dbReference type="Proteomes" id="UP000249842">
    <property type="component" value="Unassembled WGS sequence"/>
</dbReference>